<name>A0ABV4EYK9_BRAEL</name>
<evidence type="ECO:0000313" key="2">
    <source>
        <dbReference type="EMBL" id="MEY9316256.1"/>
    </source>
</evidence>
<organism evidence="2 3">
    <name type="scientific">Bradyrhizobium elkanii</name>
    <dbReference type="NCBI Taxonomy" id="29448"/>
    <lineage>
        <taxon>Bacteria</taxon>
        <taxon>Pseudomonadati</taxon>
        <taxon>Pseudomonadota</taxon>
        <taxon>Alphaproteobacteria</taxon>
        <taxon>Hyphomicrobiales</taxon>
        <taxon>Nitrobacteraceae</taxon>
        <taxon>Bradyrhizobium</taxon>
    </lineage>
</organism>
<dbReference type="Proteomes" id="UP001565471">
    <property type="component" value="Unassembled WGS sequence"/>
</dbReference>
<reference evidence="2 3" key="1">
    <citation type="submission" date="2024-07" db="EMBL/GenBank/DDBJ databases">
        <title>Genomic Encyclopedia of Type Strains, Phase V (KMG-V): Genome sequencing to study the core and pangenomes of soil and plant-associated prokaryotes.</title>
        <authorList>
            <person name="Whitman W."/>
        </authorList>
    </citation>
    <scope>NUCLEOTIDE SEQUENCE [LARGE SCALE GENOMIC DNA]</scope>
    <source>
        <strain evidence="2 3">USDA 415</strain>
    </source>
</reference>
<sequence length="103" mass="11547">MRVRFQYITIAHIDLECRGSPRPNLIDDEPYGSQTVAASSLMWGDFNFDVADPQHALIDLSGRHGLNYRDEDRRSSRPRARRLAVSTTARNGPMGPIVATSFS</sequence>
<feature type="region of interest" description="Disordered" evidence="1">
    <location>
        <begin position="69"/>
        <end position="103"/>
    </location>
</feature>
<evidence type="ECO:0000313" key="3">
    <source>
        <dbReference type="Proteomes" id="UP001565471"/>
    </source>
</evidence>
<protein>
    <submittedName>
        <fullName evidence="2">Uncharacterized protein</fullName>
    </submittedName>
</protein>
<evidence type="ECO:0000256" key="1">
    <source>
        <dbReference type="SAM" id="MobiDB-lite"/>
    </source>
</evidence>
<gene>
    <name evidence="2" type="ORF">ABIF29_003055</name>
</gene>
<dbReference type="EMBL" id="JBGBZA010000002">
    <property type="protein sequence ID" value="MEY9316256.1"/>
    <property type="molecule type" value="Genomic_DNA"/>
</dbReference>
<proteinExistence type="predicted"/>
<keyword evidence="3" id="KW-1185">Reference proteome</keyword>
<accession>A0ABV4EYK9</accession>
<comment type="caution">
    <text evidence="2">The sequence shown here is derived from an EMBL/GenBank/DDBJ whole genome shotgun (WGS) entry which is preliminary data.</text>
</comment>